<keyword evidence="5" id="KW-0418">Kinase</keyword>
<dbReference type="GO" id="GO:0005524">
    <property type="term" value="F:ATP binding"/>
    <property type="evidence" value="ECO:0007669"/>
    <property type="project" value="UniProtKB-UniRule"/>
</dbReference>
<dbReference type="SUPFAM" id="SSF56112">
    <property type="entry name" value="Protein kinase-like (PK-like)"/>
    <property type="match status" value="1"/>
</dbReference>
<sequence>MSALALLQALFVLLCCSPVALVSSSELTLARAACGDDQLVIFDASDGLLNLSVNGVLVQDRVLACHKLGFYLASGCLRCSNFSDALRGAVKQYCGEGRGTHHATLHQDVPRKLLRRLTGNSSRNDYDPCGRFGLNENNQDTGDSSEKQDHLLAVPGVILFCCGLMLPCFHAERKEASRHDTTTAQRNAVESVSSYEVSMSSEKVPPTPHRIPPSPSRFAPSPQIARVGSVDLSIQQILRATQNFSSSFKLGEGGFGMVYRAVLPDGNVVAVKRAKKDQFAGPRDEFSNEVDLLAKIDHRNLVRLLGFTDKGNERIIITEYVPNGTLREHLDGQYGRVLDFNQRLEIAIDVAHALTYLHLYAEKTIIHRDVKSSNILLTDSYRAKVSDFGFARSGPSDTDKTHISTKVKGTAGYLDPEYLRTYQLTPKSDVFSFGILLVEIISARRPVELKRTPDERITIRWTFKKFNEGNMREILDPLLEDHVDDEVLEKLLSLAFQCAAPTRDDRPTMKEVGEQLWEIRKEYGKSIRKV</sequence>
<evidence type="ECO:0000256" key="11">
    <source>
        <dbReference type="SAM" id="SignalP"/>
    </source>
</evidence>
<keyword evidence="14" id="KW-1185">Reference proteome</keyword>
<dbReference type="PANTHER" id="PTHR46008:SF48">
    <property type="entry name" value="PROTEIN KINASE DOMAIN-CONTAINING PROTEIN"/>
    <property type="match status" value="1"/>
</dbReference>
<dbReference type="FunFam" id="3.30.200.20:FF:000340">
    <property type="entry name" value="Calmodulin-binding receptor-like cytoplasmic kinase 3"/>
    <property type="match status" value="1"/>
</dbReference>
<dbReference type="InterPro" id="IPR011009">
    <property type="entry name" value="Kinase-like_dom_sf"/>
</dbReference>
<proteinExistence type="predicted"/>
<dbReference type="InterPro" id="IPR017441">
    <property type="entry name" value="Protein_kinase_ATP_BS"/>
</dbReference>
<evidence type="ECO:0000256" key="5">
    <source>
        <dbReference type="ARBA" id="ARBA00022777"/>
    </source>
</evidence>
<feature type="region of interest" description="Disordered" evidence="10">
    <location>
        <begin position="120"/>
        <end position="146"/>
    </location>
</feature>
<dbReference type="PANTHER" id="PTHR46008">
    <property type="entry name" value="LEAF RUST 10 DISEASE-RESISTANCE LOCUS RECEPTOR-LIKE PROTEIN KINASE-LIKE 1.4"/>
    <property type="match status" value="1"/>
</dbReference>
<dbReference type="OrthoDB" id="4062651at2759"/>
<dbReference type="Pfam" id="PF07714">
    <property type="entry name" value="PK_Tyr_Ser-Thr"/>
    <property type="match status" value="1"/>
</dbReference>
<dbReference type="PROSITE" id="PS00108">
    <property type="entry name" value="PROTEIN_KINASE_ST"/>
    <property type="match status" value="1"/>
</dbReference>
<evidence type="ECO:0000256" key="4">
    <source>
        <dbReference type="ARBA" id="ARBA00022741"/>
    </source>
</evidence>
<organism evidence="13 14">
    <name type="scientific">Miscanthus lutarioriparius</name>
    <dbReference type="NCBI Taxonomy" id="422564"/>
    <lineage>
        <taxon>Eukaryota</taxon>
        <taxon>Viridiplantae</taxon>
        <taxon>Streptophyta</taxon>
        <taxon>Embryophyta</taxon>
        <taxon>Tracheophyta</taxon>
        <taxon>Spermatophyta</taxon>
        <taxon>Magnoliopsida</taxon>
        <taxon>Liliopsida</taxon>
        <taxon>Poales</taxon>
        <taxon>Poaceae</taxon>
        <taxon>PACMAD clade</taxon>
        <taxon>Panicoideae</taxon>
        <taxon>Andropogonodae</taxon>
        <taxon>Andropogoneae</taxon>
        <taxon>Saccharinae</taxon>
        <taxon>Miscanthus</taxon>
    </lineage>
</organism>
<dbReference type="EMBL" id="CAJGYO010000002">
    <property type="protein sequence ID" value="CAD6212243.1"/>
    <property type="molecule type" value="Genomic_DNA"/>
</dbReference>
<dbReference type="GO" id="GO:0004674">
    <property type="term" value="F:protein serine/threonine kinase activity"/>
    <property type="evidence" value="ECO:0007669"/>
    <property type="project" value="UniProtKB-KW"/>
</dbReference>
<evidence type="ECO:0000256" key="10">
    <source>
        <dbReference type="SAM" id="MobiDB-lite"/>
    </source>
</evidence>
<evidence type="ECO:0000256" key="8">
    <source>
        <dbReference type="ARBA" id="ARBA00048679"/>
    </source>
</evidence>
<feature type="compositionally biased region" description="Low complexity" evidence="10">
    <location>
        <begin position="189"/>
        <end position="202"/>
    </location>
</feature>
<keyword evidence="6 9" id="KW-0067">ATP-binding</keyword>
<dbReference type="PROSITE" id="PS00107">
    <property type="entry name" value="PROTEIN_KINASE_ATP"/>
    <property type="match status" value="1"/>
</dbReference>
<protein>
    <recommendedName>
        <fullName evidence="1">non-specific serine/threonine protein kinase</fullName>
        <ecNumber evidence="1">2.7.11.1</ecNumber>
    </recommendedName>
</protein>
<name>A0A811MYQ8_9POAL</name>
<dbReference type="InterPro" id="IPR000719">
    <property type="entry name" value="Prot_kinase_dom"/>
</dbReference>
<reference evidence="13" key="1">
    <citation type="submission" date="2020-10" db="EMBL/GenBank/DDBJ databases">
        <authorList>
            <person name="Han B."/>
            <person name="Lu T."/>
            <person name="Zhao Q."/>
            <person name="Huang X."/>
            <person name="Zhao Y."/>
        </authorList>
    </citation>
    <scope>NUCLEOTIDE SEQUENCE</scope>
</reference>
<dbReference type="Gene3D" id="1.10.510.10">
    <property type="entry name" value="Transferase(Phosphotransferase) domain 1"/>
    <property type="match status" value="1"/>
</dbReference>
<feature type="region of interest" description="Disordered" evidence="10">
    <location>
        <begin position="176"/>
        <end position="219"/>
    </location>
</feature>
<comment type="catalytic activity">
    <reaction evidence="8">
        <text>L-seryl-[protein] + ATP = O-phospho-L-seryl-[protein] + ADP + H(+)</text>
        <dbReference type="Rhea" id="RHEA:17989"/>
        <dbReference type="Rhea" id="RHEA-COMP:9863"/>
        <dbReference type="Rhea" id="RHEA-COMP:11604"/>
        <dbReference type="ChEBI" id="CHEBI:15378"/>
        <dbReference type="ChEBI" id="CHEBI:29999"/>
        <dbReference type="ChEBI" id="CHEBI:30616"/>
        <dbReference type="ChEBI" id="CHEBI:83421"/>
        <dbReference type="ChEBI" id="CHEBI:456216"/>
        <dbReference type="EC" id="2.7.11.1"/>
    </reaction>
</comment>
<dbReference type="InterPro" id="IPR008271">
    <property type="entry name" value="Ser/Thr_kinase_AS"/>
</dbReference>
<dbReference type="CDD" id="cd14066">
    <property type="entry name" value="STKc_IRAK"/>
    <property type="match status" value="1"/>
</dbReference>
<evidence type="ECO:0000256" key="6">
    <source>
        <dbReference type="ARBA" id="ARBA00022840"/>
    </source>
</evidence>
<feature type="binding site" evidence="9">
    <location>
        <position position="276"/>
    </location>
    <ligand>
        <name>ATP</name>
        <dbReference type="ChEBI" id="CHEBI:30616"/>
    </ligand>
</feature>
<evidence type="ECO:0000256" key="7">
    <source>
        <dbReference type="ARBA" id="ARBA00047899"/>
    </source>
</evidence>
<gene>
    <name evidence="13" type="ORF">NCGR_LOCUS8051</name>
</gene>
<dbReference type="SMART" id="SM00220">
    <property type="entry name" value="S_TKc"/>
    <property type="match status" value="1"/>
</dbReference>
<keyword evidence="3" id="KW-0808">Transferase</keyword>
<feature type="chain" id="PRO_5032305492" description="non-specific serine/threonine protein kinase" evidence="11">
    <location>
        <begin position="25"/>
        <end position="530"/>
    </location>
</feature>
<dbReference type="AlphaFoldDB" id="A0A811MYQ8"/>
<evidence type="ECO:0000256" key="2">
    <source>
        <dbReference type="ARBA" id="ARBA00022527"/>
    </source>
</evidence>
<keyword evidence="11" id="KW-0732">Signal</keyword>
<keyword evidence="4 9" id="KW-0547">Nucleotide-binding</keyword>
<feature type="domain" description="Protein kinase" evidence="12">
    <location>
        <begin position="244"/>
        <end position="518"/>
    </location>
</feature>
<evidence type="ECO:0000256" key="3">
    <source>
        <dbReference type="ARBA" id="ARBA00022679"/>
    </source>
</evidence>
<keyword evidence="2" id="KW-0723">Serine/threonine-protein kinase</keyword>
<evidence type="ECO:0000259" key="12">
    <source>
        <dbReference type="PROSITE" id="PS50011"/>
    </source>
</evidence>
<dbReference type="EC" id="2.7.11.1" evidence="1"/>
<evidence type="ECO:0000313" key="13">
    <source>
        <dbReference type="EMBL" id="CAD6212243.1"/>
    </source>
</evidence>
<dbReference type="Gene3D" id="3.30.200.20">
    <property type="entry name" value="Phosphorylase Kinase, domain 1"/>
    <property type="match status" value="1"/>
</dbReference>
<feature type="compositionally biased region" description="Pro residues" evidence="10">
    <location>
        <begin position="205"/>
        <end position="215"/>
    </location>
</feature>
<dbReference type="FunFam" id="1.10.510.10:FF:000300">
    <property type="entry name" value="Calmodulin-binding receptor-like cytoplasmic kinase 3"/>
    <property type="match status" value="1"/>
</dbReference>
<comment type="catalytic activity">
    <reaction evidence="7">
        <text>L-threonyl-[protein] + ATP = O-phospho-L-threonyl-[protein] + ADP + H(+)</text>
        <dbReference type="Rhea" id="RHEA:46608"/>
        <dbReference type="Rhea" id="RHEA-COMP:11060"/>
        <dbReference type="Rhea" id="RHEA-COMP:11605"/>
        <dbReference type="ChEBI" id="CHEBI:15378"/>
        <dbReference type="ChEBI" id="CHEBI:30013"/>
        <dbReference type="ChEBI" id="CHEBI:30616"/>
        <dbReference type="ChEBI" id="CHEBI:61977"/>
        <dbReference type="ChEBI" id="CHEBI:456216"/>
        <dbReference type="EC" id="2.7.11.1"/>
    </reaction>
</comment>
<evidence type="ECO:0000313" key="14">
    <source>
        <dbReference type="Proteomes" id="UP000604825"/>
    </source>
</evidence>
<feature type="signal peptide" evidence="11">
    <location>
        <begin position="1"/>
        <end position="24"/>
    </location>
</feature>
<evidence type="ECO:0000256" key="1">
    <source>
        <dbReference type="ARBA" id="ARBA00012513"/>
    </source>
</evidence>
<dbReference type="Proteomes" id="UP000604825">
    <property type="component" value="Unassembled WGS sequence"/>
</dbReference>
<accession>A0A811MYQ8</accession>
<evidence type="ECO:0000256" key="9">
    <source>
        <dbReference type="PROSITE-ProRule" id="PRU10141"/>
    </source>
</evidence>
<dbReference type="PROSITE" id="PS50011">
    <property type="entry name" value="PROTEIN_KINASE_DOM"/>
    <property type="match status" value="1"/>
</dbReference>
<dbReference type="InterPro" id="IPR001245">
    <property type="entry name" value="Ser-Thr/Tyr_kinase_cat_dom"/>
</dbReference>
<comment type="caution">
    <text evidence="13">The sequence shown here is derived from an EMBL/GenBank/DDBJ whole genome shotgun (WGS) entry which is preliminary data.</text>
</comment>